<reference evidence="2 3" key="1">
    <citation type="submission" date="2023-01" db="EMBL/GenBank/DDBJ databases">
        <title>Analysis of 21 Apiospora genomes using comparative genomics revels a genus with tremendous synthesis potential of carbohydrate active enzymes and secondary metabolites.</title>
        <authorList>
            <person name="Sorensen T."/>
        </authorList>
    </citation>
    <scope>NUCLEOTIDE SEQUENCE [LARGE SCALE GENOMIC DNA]</scope>
    <source>
        <strain evidence="2 3">CBS 20057</strain>
    </source>
</reference>
<evidence type="ECO:0000313" key="2">
    <source>
        <dbReference type="EMBL" id="KAK8009546.1"/>
    </source>
</evidence>
<organism evidence="2 3">
    <name type="scientific">Apiospora marii</name>
    <dbReference type="NCBI Taxonomy" id="335849"/>
    <lineage>
        <taxon>Eukaryota</taxon>
        <taxon>Fungi</taxon>
        <taxon>Dikarya</taxon>
        <taxon>Ascomycota</taxon>
        <taxon>Pezizomycotina</taxon>
        <taxon>Sordariomycetes</taxon>
        <taxon>Xylariomycetidae</taxon>
        <taxon>Amphisphaeriales</taxon>
        <taxon>Apiosporaceae</taxon>
        <taxon>Apiospora</taxon>
    </lineage>
</organism>
<feature type="compositionally biased region" description="Acidic residues" evidence="1">
    <location>
        <begin position="332"/>
        <end position="363"/>
    </location>
</feature>
<dbReference type="PANTHER" id="PTHR13484:SF0">
    <property type="entry name" value="PRE-MRNA 3'-END-PROCESSING FACTOR FIP1"/>
    <property type="match status" value="1"/>
</dbReference>
<name>A0ABR1RG32_9PEZI</name>
<protein>
    <submittedName>
        <fullName evidence="2">Uncharacterized protein</fullName>
    </submittedName>
</protein>
<feature type="region of interest" description="Disordered" evidence="1">
    <location>
        <begin position="325"/>
        <end position="363"/>
    </location>
</feature>
<comment type="caution">
    <text evidence="2">The sequence shown here is derived from an EMBL/GenBank/DDBJ whole genome shotgun (WGS) entry which is preliminary data.</text>
</comment>
<dbReference type="PANTHER" id="PTHR13484">
    <property type="entry name" value="FIP1-LIKE 1 PROTEIN"/>
    <property type="match status" value="1"/>
</dbReference>
<proteinExistence type="predicted"/>
<gene>
    <name evidence="2" type="ORF">PG991_012097</name>
</gene>
<accession>A0ABR1RG32</accession>
<dbReference type="InterPro" id="IPR051187">
    <property type="entry name" value="Pre-mRNA_3'-end_processing_reg"/>
</dbReference>
<evidence type="ECO:0000313" key="3">
    <source>
        <dbReference type="Proteomes" id="UP001396898"/>
    </source>
</evidence>
<keyword evidence="3" id="KW-1185">Reference proteome</keyword>
<dbReference type="EMBL" id="JAQQWI010000016">
    <property type="protein sequence ID" value="KAK8009546.1"/>
    <property type="molecule type" value="Genomic_DNA"/>
</dbReference>
<evidence type="ECO:0000256" key="1">
    <source>
        <dbReference type="SAM" id="MobiDB-lite"/>
    </source>
</evidence>
<sequence length="472" mass="48119">MASNPDPDPPLDADGKPFPAVWVYVAETSYYCYADNCARAVAGTRTAADMPAPSVRQADCSSYMHTTVTPAPVTTVGTTKVTTTAITTTKTVTAAQGQRKREAVTAAAAPAVADGEPAKQARAAAATIPTYASFCTEQFPGATPHYSSACNCWSITASSTTLPPQTVTQTATRTVTQTDTVTVTQAATTTATSTTTASSTTTATATATATVAPPVAGCAKPGNCNGGTQYYPNNQACPAPNGDKGCVCGDSVEGTPTCYMTTSANCDDYPTCSSSSQCAQGKSCTRFCCNTGICVLTAPDSSCPNPSFARAIFARKRDARADVARSAAAAALDDEDEEEEEEEEEGDEEEDGEEEGEEYEDDNVAARVKPAAPAAAPTPPVYTSVIMCLFGPCGTTTITGSPTATAAPAQALAGSRRGESRGHGNGVDAFEAAAAAPLLHPAVSTYTSVITCLFGPCGTTTVTVQSQATAAA</sequence>
<dbReference type="Proteomes" id="UP001396898">
    <property type="component" value="Unassembled WGS sequence"/>
</dbReference>